<dbReference type="Proteomes" id="UP000665025">
    <property type="component" value="Chromosome 1"/>
</dbReference>
<name>A0ABX7VCM3_9GAMM</name>
<proteinExistence type="predicted"/>
<accession>A0ABX7VCM3</accession>
<sequence>MRNSPKVRYSKPPTTYHAQIKQLQARGLNVEDTEEAEFYLSQLNYYRLAAYFLPFEQNHSNHTFQANTSFGDVLNLYIFDRELRLLILDAIERFEVSLRTQLAYHLSHSYNTAHPHLKPELFLNPLIYGSSVSQLARDVKNSKEEFIKHLTSKYEELMPPIWAVVELMTLGNLSKWFSNIKQRKDRQDISRIYKLDEKVMTSFCQHLSLIRNHSAHHARLWNRDFTKTMMLPKNAPEALKQSLHLLPDSDRRLRKLYNTLTMTANLMDIIAPGNQWKLRLKHLISQHNIDTSKMGFPDNWQERPIWC</sequence>
<dbReference type="RefSeq" id="WP_209052987.1">
    <property type="nucleotide sequence ID" value="NZ_CP072425.1"/>
</dbReference>
<protein>
    <submittedName>
        <fullName evidence="1">Abi family protein</fullName>
    </submittedName>
</protein>
<evidence type="ECO:0000313" key="1">
    <source>
        <dbReference type="EMBL" id="QTL36423.1"/>
    </source>
</evidence>
<dbReference type="Pfam" id="PF07751">
    <property type="entry name" value="Abi_2"/>
    <property type="match status" value="1"/>
</dbReference>
<reference evidence="1 2" key="1">
    <citation type="submission" date="2021-03" db="EMBL/GenBank/DDBJ databases">
        <title>Complete Genome of Pseudoalteromonas viridis Strain BBR56, a new biocontrol bacterial candidate.</title>
        <authorList>
            <person name="Handayani D.P."/>
            <person name="Isnansetyo A."/>
            <person name="Istiqomah I."/>
            <person name="Jumina J."/>
        </authorList>
    </citation>
    <scope>NUCLEOTIDE SEQUENCE [LARGE SCALE GENOMIC DNA]</scope>
    <source>
        <strain evidence="1 2">BBR56</strain>
    </source>
</reference>
<organism evidence="1 2">
    <name type="scientific">Pseudoalteromonas viridis</name>
    <dbReference type="NCBI Taxonomy" id="339617"/>
    <lineage>
        <taxon>Bacteria</taxon>
        <taxon>Pseudomonadati</taxon>
        <taxon>Pseudomonadota</taxon>
        <taxon>Gammaproteobacteria</taxon>
        <taxon>Alteromonadales</taxon>
        <taxon>Pseudoalteromonadaceae</taxon>
        <taxon>Pseudoalteromonas</taxon>
    </lineage>
</organism>
<gene>
    <name evidence="1" type="ORF">J5X90_05090</name>
</gene>
<dbReference type="EMBL" id="CP072425">
    <property type="protein sequence ID" value="QTL36423.1"/>
    <property type="molecule type" value="Genomic_DNA"/>
</dbReference>
<keyword evidence="2" id="KW-1185">Reference proteome</keyword>
<dbReference type="InterPro" id="IPR011664">
    <property type="entry name" value="Abi_system_AbiD/AbiF-like"/>
</dbReference>
<evidence type="ECO:0000313" key="2">
    <source>
        <dbReference type="Proteomes" id="UP000665025"/>
    </source>
</evidence>